<evidence type="ECO:0000313" key="7">
    <source>
        <dbReference type="Proteomes" id="UP000037269"/>
    </source>
</evidence>
<keyword evidence="3 5" id="KW-1133">Transmembrane helix</keyword>
<dbReference type="PATRIC" id="fig|47500.12.peg.606"/>
<accession>A0A0D1VA53</accession>
<keyword evidence="2 5" id="KW-0812">Transmembrane</keyword>
<evidence type="ECO:0000256" key="5">
    <source>
        <dbReference type="SAM" id="Phobius"/>
    </source>
</evidence>
<dbReference type="OrthoDB" id="1653848at2"/>
<dbReference type="Proteomes" id="UP000037269">
    <property type="component" value="Unassembled WGS sequence"/>
</dbReference>
<feature type="transmembrane region" description="Helical" evidence="5">
    <location>
        <begin position="46"/>
        <end position="70"/>
    </location>
</feature>
<dbReference type="NCBIfam" id="NF002796">
    <property type="entry name" value="PRK02935.1"/>
    <property type="match status" value="1"/>
</dbReference>
<dbReference type="EMBL" id="LGUG01000007">
    <property type="protein sequence ID" value="KON92787.1"/>
    <property type="molecule type" value="Genomic_DNA"/>
</dbReference>
<feature type="transmembrane region" description="Helical" evidence="5">
    <location>
        <begin position="12"/>
        <end position="34"/>
    </location>
</feature>
<organism evidence="6 7">
    <name type="scientific">Aneurinibacillus migulanus</name>
    <name type="common">Bacillus migulanus</name>
    <dbReference type="NCBI Taxonomy" id="47500"/>
    <lineage>
        <taxon>Bacteria</taxon>
        <taxon>Bacillati</taxon>
        <taxon>Bacillota</taxon>
        <taxon>Bacilli</taxon>
        <taxon>Bacillales</taxon>
        <taxon>Paenibacillaceae</taxon>
        <taxon>Aneurinibacillus group</taxon>
        <taxon>Aneurinibacillus</taxon>
    </lineage>
</organism>
<proteinExistence type="predicted"/>
<name>A0A0D1VA53_ANEMI</name>
<gene>
    <name evidence="6" type="ORF">AF333_26805</name>
</gene>
<evidence type="ECO:0008006" key="8">
    <source>
        <dbReference type="Google" id="ProtNLM"/>
    </source>
</evidence>
<evidence type="ECO:0000256" key="2">
    <source>
        <dbReference type="ARBA" id="ARBA00022692"/>
    </source>
</evidence>
<dbReference type="AlphaFoldDB" id="A0A0D1VA53"/>
<sequence length="119" mass="13155">MYMLFSGKLNKLRTLALGMVFIGIVIMYIGYAAFAGFLGTLFAQNTIIMAIFLVFGFLCIMGSTVMYMWLGMVSTKATQVYCPSCGKVTKVVGIRDECMFCKQPLSLDPADAHTNRHTP</sequence>
<comment type="caution">
    <text evidence="6">The sequence shown here is derived from an EMBL/GenBank/DDBJ whole genome shotgun (WGS) entry which is preliminary data.</text>
</comment>
<evidence type="ECO:0000256" key="4">
    <source>
        <dbReference type="ARBA" id="ARBA00023136"/>
    </source>
</evidence>
<dbReference type="InterPro" id="IPR020912">
    <property type="entry name" value="UPF0295"/>
</dbReference>
<evidence type="ECO:0000256" key="3">
    <source>
        <dbReference type="ARBA" id="ARBA00022989"/>
    </source>
</evidence>
<keyword evidence="1" id="KW-1003">Cell membrane</keyword>
<keyword evidence="4 5" id="KW-0472">Membrane</keyword>
<keyword evidence="7" id="KW-1185">Reference proteome</keyword>
<reference evidence="6 7" key="1">
    <citation type="submission" date="2015-07" db="EMBL/GenBank/DDBJ databases">
        <title>Fjat-14205 dsm 2895.</title>
        <authorList>
            <person name="Liu B."/>
            <person name="Wang J."/>
            <person name="Zhu Y."/>
            <person name="Liu G."/>
            <person name="Chen Q."/>
            <person name="Chen Z."/>
            <person name="Lan J."/>
            <person name="Che J."/>
            <person name="Ge C."/>
            <person name="Shi H."/>
            <person name="Pan Z."/>
            <person name="Liu X."/>
        </authorList>
    </citation>
    <scope>NUCLEOTIDE SEQUENCE [LARGE SCALE GENOMIC DNA]</scope>
    <source>
        <strain evidence="6 7">DSM 2895</strain>
    </source>
</reference>
<dbReference type="STRING" id="47500.AF333_26805"/>
<protein>
    <recommendedName>
        <fullName evidence="8">Zinc-ribbon containing domain-containing protein</fullName>
    </recommendedName>
</protein>
<dbReference type="Pfam" id="PF11023">
    <property type="entry name" value="DUF2614"/>
    <property type="match status" value="1"/>
</dbReference>
<evidence type="ECO:0000256" key="1">
    <source>
        <dbReference type="ARBA" id="ARBA00022475"/>
    </source>
</evidence>
<evidence type="ECO:0000313" key="6">
    <source>
        <dbReference type="EMBL" id="KON92787.1"/>
    </source>
</evidence>